<proteinExistence type="predicted"/>
<protein>
    <submittedName>
        <fullName evidence="2">Uncharacterized protein</fullName>
    </submittedName>
</protein>
<feature type="region of interest" description="Disordered" evidence="1">
    <location>
        <begin position="164"/>
        <end position="188"/>
    </location>
</feature>
<evidence type="ECO:0000313" key="2">
    <source>
        <dbReference type="EMBL" id="GBP30897.1"/>
    </source>
</evidence>
<reference evidence="2 3" key="1">
    <citation type="journal article" date="2019" name="Commun. Biol.">
        <title>The bagworm genome reveals a unique fibroin gene that provides high tensile strength.</title>
        <authorList>
            <person name="Kono N."/>
            <person name="Nakamura H."/>
            <person name="Ohtoshi R."/>
            <person name="Tomita M."/>
            <person name="Numata K."/>
            <person name="Arakawa K."/>
        </authorList>
    </citation>
    <scope>NUCLEOTIDE SEQUENCE [LARGE SCALE GENOMIC DNA]</scope>
</reference>
<sequence>MRARPYRYRKTRNPITSRPTRERGADVIRRSAPAGEDICLVMGNDRSLVYGVSSQAVGVMRRLKIQSRVGQRGTRLDIVGRAVVRVNGREAHVTRCSDCNALSVEFKIDRFRVQDHRVGGLYASGSQSGANAEQIYIPHKTPLTPQSVRTGGVNMAAAPPVGQTAAEGAAAPKRPAAGRRLVTNNFST</sequence>
<organism evidence="2 3">
    <name type="scientific">Eumeta variegata</name>
    <name type="common">Bagworm moth</name>
    <name type="synonym">Eumeta japonica</name>
    <dbReference type="NCBI Taxonomy" id="151549"/>
    <lineage>
        <taxon>Eukaryota</taxon>
        <taxon>Metazoa</taxon>
        <taxon>Ecdysozoa</taxon>
        <taxon>Arthropoda</taxon>
        <taxon>Hexapoda</taxon>
        <taxon>Insecta</taxon>
        <taxon>Pterygota</taxon>
        <taxon>Neoptera</taxon>
        <taxon>Endopterygota</taxon>
        <taxon>Lepidoptera</taxon>
        <taxon>Glossata</taxon>
        <taxon>Ditrysia</taxon>
        <taxon>Tineoidea</taxon>
        <taxon>Psychidae</taxon>
        <taxon>Oiketicinae</taxon>
        <taxon>Eumeta</taxon>
    </lineage>
</organism>
<evidence type="ECO:0000256" key="1">
    <source>
        <dbReference type="SAM" id="MobiDB-lite"/>
    </source>
</evidence>
<gene>
    <name evidence="2" type="ORF">EVAR_28536_1</name>
</gene>
<dbReference type="Proteomes" id="UP000299102">
    <property type="component" value="Unassembled WGS sequence"/>
</dbReference>
<dbReference type="AlphaFoldDB" id="A0A4C1UY08"/>
<dbReference type="EMBL" id="BGZK01000239">
    <property type="protein sequence ID" value="GBP30897.1"/>
    <property type="molecule type" value="Genomic_DNA"/>
</dbReference>
<comment type="caution">
    <text evidence="2">The sequence shown here is derived from an EMBL/GenBank/DDBJ whole genome shotgun (WGS) entry which is preliminary data.</text>
</comment>
<evidence type="ECO:0000313" key="3">
    <source>
        <dbReference type="Proteomes" id="UP000299102"/>
    </source>
</evidence>
<feature type="region of interest" description="Disordered" evidence="1">
    <location>
        <begin position="1"/>
        <end position="23"/>
    </location>
</feature>
<accession>A0A4C1UY08</accession>
<name>A0A4C1UY08_EUMVA</name>
<keyword evidence="3" id="KW-1185">Reference proteome</keyword>
<feature type="compositionally biased region" description="Low complexity" evidence="1">
    <location>
        <begin position="165"/>
        <end position="180"/>
    </location>
</feature>
<feature type="compositionally biased region" description="Basic residues" evidence="1">
    <location>
        <begin position="1"/>
        <end position="12"/>
    </location>
</feature>